<dbReference type="FunCoup" id="A0A066WIT3">
    <property type="interactions" value="331"/>
</dbReference>
<dbReference type="InterPro" id="IPR005940">
    <property type="entry name" value="Anthranilate_Pribosyl_Tfrase"/>
</dbReference>
<dbReference type="NCBIfam" id="TIGR01245">
    <property type="entry name" value="trpD"/>
    <property type="match status" value="1"/>
</dbReference>
<dbReference type="AlphaFoldDB" id="A0A066WIT3"/>
<accession>A0A066WIT3</accession>
<feature type="region of interest" description="Disordered" evidence="3">
    <location>
        <begin position="494"/>
        <end position="574"/>
    </location>
</feature>
<feature type="compositionally biased region" description="Basic and acidic residues" evidence="3">
    <location>
        <begin position="494"/>
        <end position="504"/>
    </location>
</feature>
<dbReference type="Pfam" id="PF00591">
    <property type="entry name" value="Glycos_transf_3"/>
    <property type="match status" value="1"/>
</dbReference>
<dbReference type="InterPro" id="IPR000312">
    <property type="entry name" value="Glycosyl_Trfase_fam3"/>
</dbReference>
<evidence type="ECO:0000259" key="4">
    <source>
        <dbReference type="Pfam" id="PF00591"/>
    </source>
</evidence>
<dbReference type="EMBL" id="JMSN01000010">
    <property type="protein sequence ID" value="KDN52453.1"/>
    <property type="molecule type" value="Genomic_DNA"/>
</dbReference>
<dbReference type="PANTHER" id="PTHR43285:SF2">
    <property type="entry name" value="ANTHRANILATE PHOSPHORIBOSYLTRANSFERASE"/>
    <property type="match status" value="1"/>
</dbReference>
<feature type="compositionally biased region" description="Basic and acidic residues" evidence="3">
    <location>
        <begin position="518"/>
        <end position="553"/>
    </location>
</feature>
<dbReference type="HOGENOM" id="CLU_034315_2_1_1"/>
<evidence type="ECO:0000256" key="3">
    <source>
        <dbReference type="SAM" id="MobiDB-lite"/>
    </source>
</evidence>
<dbReference type="Gene3D" id="3.40.1030.10">
    <property type="entry name" value="Nucleoside phosphorylase/phosphoribosyltransferase catalytic domain"/>
    <property type="match status" value="1"/>
</dbReference>
<dbReference type="GO" id="GO:0000162">
    <property type="term" value="P:L-tryptophan biosynthetic process"/>
    <property type="evidence" value="ECO:0007669"/>
    <property type="project" value="InterPro"/>
</dbReference>
<reference evidence="5 6" key="1">
    <citation type="submission" date="2014-05" db="EMBL/GenBank/DDBJ databases">
        <title>Draft genome sequence of a rare smut relative, Tilletiaria anomala UBC 951.</title>
        <authorList>
            <consortium name="DOE Joint Genome Institute"/>
            <person name="Toome M."/>
            <person name="Kuo A."/>
            <person name="Henrissat B."/>
            <person name="Lipzen A."/>
            <person name="Tritt A."/>
            <person name="Yoshinaga Y."/>
            <person name="Zane M."/>
            <person name="Barry K."/>
            <person name="Grigoriev I.V."/>
            <person name="Spatafora J.W."/>
            <person name="Aimea M.C."/>
        </authorList>
    </citation>
    <scope>NUCLEOTIDE SEQUENCE [LARGE SCALE GENOMIC DNA]</scope>
    <source>
        <strain evidence="5 6">UBC 951</strain>
    </source>
</reference>
<feature type="domain" description="Glycosyl transferase family 3" evidence="4">
    <location>
        <begin position="159"/>
        <end position="372"/>
    </location>
</feature>
<feature type="compositionally biased region" description="Low complexity" evidence="3">
    <location>
        <begin position="505"/>
        <end position="516"/>
    </location>
</feature>
<feature type="region of interest" description="Disordered" evidence="3">
    <location>
        <begin position="43"/>
        <end position="74"/>
    </location>
</feature>
<proteinExistence type="predicted"/>
<evidence type="ECO:0000256" key="2">
    <source>
        <dbReference type="ARBA" id="ARBA00022679"/>
    </source>
</evidence>
<protein>
    <recommendedName>
        <fullName evidence="4">Glycosyl transferase family 3 domain-containing protein</fullName>
    </recommendedName>
</protein>
<organism evidence="5 6">
    <name type="scientific">Tilletiaria anomala (strain ATCC 24038 / CBS 436.72 / UBC 951)</name>
    <dbReference type="NCBI Taxonomy" id="1037660"/>
    <lineage>
        <taxon>Eukaryota</taxon>
        <taxon>Fungi</taxon>
        <taxon>Dikarya</taxon>
        <taxon>Basidiomycota</taxon>
        <taxon>Ustilaginomycotina</taxon>
        <taxon>Exobasidiomycetes</taxon>
        <taxon>Georgefischeriales</taxon>
        <taxon>Tilletiariaceae</taxon>
        <taxon>Tilletiaria</taxon>
    </lineage>
</organism>
<dbReference type="GeneID" id="25266356"/>
<feature type="compositionally biased region" description="Low complexity" evidence="3">
    <location>
        <begin position="406"/>
        <end position="427"/>
    </location>
</feature>
<dbReference type="STRING" id="1037660.A0A066WIT3"/>
<keyword evidence="2" id="KW-0808">Transferase</keyword>
<dbReference type="InterPro" id="IPR035902">
    <property type="entry name" value="Nuc_phospho_transferase"/>
</dbReference>
<comment type="caution">
    <text evidence="5">The sequence shown here is derived from an EMBL/GenBank/DDBJ whole genome shotgun (WGS) entry which is preliminary data.</text>
</comment>
<evidence type="ECO:0000313" key="6">
    <source>
        <dbReference type="Proteomes" id="UP000027361"/>
    </source>
</evidence>
<dbReference type="GO" id="GO:0004048">
    <property type="term" value="F:anthranilate phosphoribosyltransferase activity"/>
    <property type="evidence" value="ECO:0007669"/>
    <property type="project" value="InterPro"/>
</dbReference>
<dbReference type="GO" id="GO:0005829">
    <property type="term" value="C:cytosol"/>
    <property type="evidence" value="ECO:0007669"/>
    <property type="project" value="TreeGrafter"/>
</dbReference>
<keyword evidence="6" id="KW-1185">Reference proteome</keyword>
<feature type="region of interest" description="Disordered" evidence="3">
    <location>
        <begin position="1"/>
        <end position="25"/>
    </location>
</feature>
<dbReference type="OMA" id="VCKHGAK"/>
<evidence type="ECO:0000256" key="1">
    <source>
        <dbReference type="ARBA" id="ARBA00022676"/>
    </source>
</evidence>
<feature type="compositionally biased region" description="Low complexity" evidence="3">
    <location>
        <begin position="46"/>
        <end position="62"/>
    </location>
</feature>
<name>A0A066WIT3_TILAU</name>
<keyword evidence="1" id="KW-0328">Glycosyltransferase</keyword>
<dbReference type="PANTHER" id="PTHR43285">
    <property type="entry name" value="ANTHRANILATE PHOSPHORIBOSYLTRANSFERASE"/>
    <property type="match status" value="1"/>
</dbReference>
<dbReference type="InParanoid" id="A0A066WIT3"/>
<evidence type="ECO:0000313" key="5">
    <source>
        <dbReference type="EMBL" id="KDN52453.1"/>
    </source>
</evidence>
<dbReference type="SUPFAM" id="SSF52418">
    <property type="entry name" value="Nucleoside phosphorylase/phosphoribosyltransferase catalytic domain"/>
    <property type="match status" value="2"/>
</dbReference>
<dbReference type="RefSeq" id="XP_013245299.1">
    <property type="nucleotide sequence ID" value="XM_013389845.1"/>
</dbReference>
<feature type="region of interest" description="Disordered" evidence="3">
    <location>
        <begin position="406"/>
        <end position="429"/>
    </location>
</feature>
<sequence length="574" mass="60555">MAATSSIAPPLVKGSNAGASAPHTSDTFRPLLKKLTLSCPLPPASPSEVASSSSLSSAHSPSQTHPPGPPLTPADLLALFEHMADANFTSSHANHAQIGAALTALRMSGIDREPAALAIASKVFLQCCLRVPQRAVQGDDQSDGRGGGGGGDGKEYTGLLDIVGTGGDGQDTFNVSTTAAIVASGVPGIRVCKHGAKASSSTSGSVDLLLSLGIPLSRLPPTSLPDILPASSFAFLYAQLFHPSLAPLAPIRRALSFPTLFNVLGPLINPALPRRCVLGVHSYGLGRTFAEALQRRGDVQRAWVVCGREGLDEISCAGETDVWELSERGEITQRVVTPEDFGLQRHPLSHVGSFSSDENAAIVWRLLSSTTDEDLPLEPLASPSRLRTHELPTLLSTSSSLSSSFSSIASIPTTPTAPSTPTGTSSLPPIPANTHLRAIADYTLMQAAALIYVAGRAPTLPACVHLARTAMQDGSAKAALERFEQCANREIARSDEQARRRAEEAQANATLNASAAEGDAKEREEKPEKMQGSDTRKSRQRLRQREKTDDRNQLQDGFAYLPEPSRDANVGTDD</sequence>
<dbReference type="Proteomes" id="UP000027361">
    <property type="component" value="Unassembled WGS sequence"/>
</dbReference>
<gene>
    <name evidence="5" type="ORF">K437DRAFT_272483</name>
</gene>
<dbReference type="OrthoDB" id="427800at2759"/>